<dbReference type="Proteomes" id="UP000094291">
    <property type="component" value="Unassembled WGS sequence"/>
</dbReference>
<dbReference type="Pfam" id="PF13272">
    <property type="entry name" value="Holin_2-3"/>
    <property type="match status" value="1"/>
</dbReference>
<gene>
    <name evidence="2" type="ORF">BFW38_06375</name>
</gene>
<keyword evidence="1" id="KW-0472">Membrane</keyword>
<proteinExistence type="predicted"/>
<keyword evidence="1" id="KW-1133">Transmembrane helix</keyword>
<sequence length="100" mass="10898">MSFFARLRDAVKRLPRLTGWALFTAVLLAVVAVLAPHQISVVLYKLSLVTLGVVLAYWLDRALFPLQRPHELPNAELAVLAGIRRALVVAACVLGLTLGL</sequence>
<dbReference type="InterPro" id="IPR025140">
    <property type="entry name" value="Holin_2-3"/>
</dbReference>
<reference evidence="2 3" key="1">
    <citation type="submission" date="2016-08" db="EMBL/GenBank/DDBJ databases">
        <authorList>
            <person name="Seilhamer J.J."/>
        </authorList>
    </citation>
    <scope>NUCLEOTIDE SEQUENCE [LARGE SCALE GENOMIC DNA]</scope>
    <source>
        <strain evidence="2 3">PH27A</strain>
    </source>
</reference>
<evidence type="ECO:0000313" key="3">
    <source>
        <dbReference type="Proteomes" id="UP000094291"/>
    </source>
</evidence>
<organism evidence="2 3">
    <name type="scientific">Terasakiispira papahanaumokuakeensis</name>
    <dbReference type="NCBI Taxonomy" id="197479"/>
    <lineage>
        <taxon>Bacteria</taxon>
        <taxon>Pseudomonadati</taxon>
        <taxon>Pseudomonadota</taxon>
        <taxon>Gammaproteobacteria</taxon>
        <taxon>Oceanospirillales</taxon>
        <taxon>Terasakiispira</taxon>
    </lineage>
</organism>
<comment type="caution">
    <text evidence="2">The sequence shown here is derived from an EMBL/GenBank/DDBJ whole genome shotgun (WGS) entry which is preliminary data.</text>
</comment>
<keyword evidence="3" id="KW-1185">Reference proteome</keyword>
<dbReference type="RefSeq" id="WP_068997639.1">
    <property type="nucleotide sequence ID" value="NZ_MDTQ01000001.1"/>
</dbReference>
<evidence type="ECO:0000313" key="2">
    <source>
        <dbReference type="EMBL" id="ODC03223.1"/>
    </source>
</evidence>
<evidence type="ECO:0000256" key="1">
    <source>
        <dbReference type="SAM" id="Phobius"/>
    </source>
</evidence>
<feature type="transmembrane region" description="Helical" evidence="1">
    <location>
        <begin position="17"/>
        <end position="35"/>
    </location>
</feature>
<accession>A0A1E2V8H4</accession>
<dbReference type="STRING" id="197479.BFW38_06375"/>
<keyword evidence="1" id="KW-0812">Transmembrane</keyword>
<dbReference type="EMBL" id="MDTQ01000001">
    <property type="protein sequence ID" value="ODC03223.1"/>
    <property type="molecule type" value="Genomic_DNA"/>
</dbReference>
<name>A0A1E2V8H4_9GAMM</name>
<protein>
    <recommendedName>
        <fullName evidence="4">Holin</fullName>
    </recommendedName>
</protein>
<feature type="transmembrane region" description="Helical" evidence="1">
    <location>
        <begin position="42"/>
        <end position="59"/>
    </location>
</feature>
<dbReference type="OrthoDB" id="8688566at2"/>
<dbReference type="AlphaFoldDB" id="A0A1E2V8H4"/>
<evidence type="ECO:0008006" key="4">
    <source>
        <dbReference type="Google" id="ProtNLM"/>
    </source>
</evidence>